<gene>
    <name evidence="1" type="ORF">D8674_034744</name>
</gene>
<reference evidence="1 2" key="3">
    <citation type="submission" date="2019-11" db="EMBL/GenBank/DDBJ databases">
        <title>A de novo genome assembly of a pear dwarfing rootstock.</title>
        <authorList>
            <person name="Wang F."/>
            <person name="Wang J."/>
            <person name="Li S."/>
            <person name="Zhang Y."/>
            <person name="Fang M."/>
            <person name="Ma L."/>
            <person name="Zhao Y."/>
            <person name="Jiang S."/>
        </authorList>
    </citation>
    <scope>NUCLEOTIDE SEQUENCE [LARGE SCALE GENOMIC DNA]</scope>
    <source>
        <strain evidence="1">S2</strain>
        <tissue evidence="1">Leaf</tissue>
    </source>
</reference>
<dbReference type="EMBL" id="SMOL01000458">
    <property type="protein sequence ID" value="KAB2612428.1"/>
    <property type="molecule type" value="Genomic_DNA"/>
</dbReference>
<reference evidence="1 2" key="1">
    <citation type="submission" date="2019-09" db="EMBL/GenBank/DDBJ databases">
        <authorList>
            <person name="Ou C."/>
        </authorList>
    </citation>
    <scope>NUCLEOTIDE SEQUENCE [LARGE SCALE GENOMIC DNA]</scope>
    <source>
        <strain evidence="1">S2</strain>
        <tissue evidence="1">Leaf</tissue>
    </source>
</reference>
<reference evidence="2" key="2">
    <citation type="submission" date="2019-10" db="EMBL/GenBank/DDBJ databases">
        <title>A de novo genome assembly of a pear dwarfing rootstock.</title>
        <authorList>
            <person name="Wang F."/>
            <person name="Wang J."/>
            <person name="Li S."/>
            <person name="Zhang Y."/>
            <person name="Fang M."/>
            <person name="Ma L."/>
            <person name="Zhao Y."/>
            <person name="Jiang S."/>
        </authorList>
    </citation>
    <scope>NUCLEOTIDE SEQUENCE [LARGE SCALE GENOMIC DNA]</scope>
</reference>
<accession>A0A5N5GAS8</accession>
<dbReference type="AlphaFoldDB" id="A0A5N5GAS8"/>
<comment type="caution">
    <text evidence="1">The sequence shown here is derived from an EMBL/GenBank/DDBJ whole genome shotgun (WGS) entry which is preliminary data.</text>
</comment>
<protein>
    <submittedName>
        <fullName evidence="1">Uncharacterized protein</fullName>
    </submittedName>
</protein>
<evidence type="ECO:0000313" key="2">
    <source>
        <dbReference type="Proteomes" id="UP000327157"/>
    </source>
</evidence>
<dbReference type="OrthoDB" id="1708998at2759"/>
<sequence length="298" mass="34107">MSSLIRSRKAVTTAPRSIPLAHPSAVTTPAKMDHMLVDPVGPGSPRCRCHHPHQWCYLLVSGVVTAVPARPTRHQHPLLMPRGHNKAKPDEVRTKVCAQLSMNYNFDDINKDMLAYFNRLFAGRYKQWKSYLHQYFETFDPLVTLEEGCPKEFEDREDNWVWLCSHFQEPDYVKAKANKSNREKKTIFHHSGSKPFSYRMEARHRGVQIFRRLMSLATFIASSSSQSKSQVTALTAEVADLRTELASQSSIRLPDLRPTLTSKPLQPEHPIPNFVTFLPQYFQPPSIDDLVDYAALFS</sequence>
<organism evidence="1 2">
    <name type="scientific">Pyrus ussuriensis x Pyrus communis</name>
    <dbReference type="NCBI Taxonomy" id="2448454"/>
    <lineage>
        <taxon>Eukaryota</taxon>
        <taxon>Viridiplantae</taxon>
        <taxon>Streptophyta</taxon>
        <taxon>Embryophyta</taxon>
        <taxon>Tracheophyta</taxon>
        <taxon>Spermatophyta</taxon>
        <taxon>Magnoliopsida</taxon>
        <taxon>eudicotyledons</taxon>
        <taxon>Gunneridae</taxon>
        <taxon>Pentapetalae</taxon>
        <taxon>rosids</taxon>
        <taxon>fabids</taxon>
        <taxon>Rosales</taxon>
        <taxon>Rosaceae</taxon>
        <taxon>Amygdaloideae</taxon>
        <taxon>Maleae</taxon>
        <taxon>Pyrus</taxon>
    </lineage>
</organism>
<proteinExistence type="predicted"/>
<dbReference type="Proteomes" id="UP000327157">
    <property type="component" value="Chromosome 9"/>
</dbReference>
<keyword evidence="2" id="KW-1185">Reference proteome</keyword>
<name>A0A5N5GAS8_9ROSA</name>
<evidence type="ECO:0000313" key="1">
    <source>
        <dbReference type="EMBL" id="KAB2612428.1"/>
    </source>
</evidence>